<comment type="caution">
    <text evidence="1">The sequence shown here is derived from an EMBL/GenBank/DDBJ whole genome shotgun (WGS) entry which is preliminary data.</text>
</comment>
<evidence type="ECO:0000313" key="1">
    <source>
        <dbReference type="EMBL" id="OIJ12853.1"/>
    </source>
</evidence>
<dbReference type="InterPro" id="IPR002816">
    <property type="entry name" value="TraB/PrgY/GumN_fam"/>
</dbReference>
<dbReference type="PANTHER" id="PTHR40590">
    <property type="entry name" value="CYTOPLASMIC PROTEIN-RELATED"/>
    <property type="match status" value="1"/>
</dbReference>
<dbReference type="PANTHER" id="PTHR40590:SF1">
    <property type="entry name" value="CYTOPLASMIC PROTEIN"/>
    <property type="match status" value="1"/>
</dbReference>
<keyword evidence="2" id="KW-1185">Reference proteome</keyword>
<evidence type="ECO:0008006" key="3">
    <source>
        <dbReference type="Google" id="ProtNLM"/>
    </source>
</evidence>
<dbReference type="AlphaFoldDB" id="A0A1S2LL90"/>
<gene>
    <name evidence="1" type="ORF">BKP35_09805</name>
</gene>
<dbReference type="CDD" id="cd14789">
    <property type="entry name" value="Tiki"/>
    <property type="match status" value="1"/>
</dbReference>
<reference evidence="1 2" key="1">
    <citation type="submission" date="2016-10" db="EMBL/GenBank/DDBJ databases">
        <title>Draft genome sequences of four alkaliphilic bacteria belonging to the Anaerobacillus genus.</title>
        <authorList>
            <person name="Bassil N.M."/>
            <person name="Lloyd J.R."/>
        </authorList>
    </citation>
    <scope>NUCLEOTIDE SEQUENCE [LARGE SCALE GENOMIC DNA]</scope>
    <source>
        <strain evidence="1 2">DSM 15340</strain>
    </source>
</reference>
<protein>
    <recommendedName>
        <fullName evidence="3">TraB/GumN family protein</fullName>
    </recommendedName>
</protein>
<dbReference type="Pfam" id="PF01963">
    <property type="entry name" value="TraB_PrgY_gumN"/>
    <property type="match status" value="1"/>
</dbReference>
<dbReference type="Proteomes" id="UP000180098">
    <property type="component" value="Unassembled WGS sequence"/>
</dbReference>
<proteinExistence type="predicted"/>
<dbReference type="PROSITE" id="PS51257">
    <property type="entry name" value="PROKAR_LIPOPROTEIN"/>
    <property type="match status" value="1"/>
</dbReference>
<sequence>MLKNYLTMLGLVFVLFISLLGCTEKTDQQPANGAKGVFYEVESDDSKVYLLGSVHVGNSDMYPLHGVIEEAYSNSDYLAVEVDINNLNPIEMMQFISEEGVYQDGSTLKDHIESDLYEELITLLIKNGMPEEEIVMFKPWLIADMVESILIEQYGYSFDLGIDQYFLTKAAEDNKEIISLETLEDQLSLFTILSAESQEESLRSTLFEQEENKEMLENLVVQWIEGDIESLSELREIDDDEPADLLDFHYALTDERDKEMAEKIDQFLRSQNGETYFVVVGALHLVGENSIVDLLRSKGYEVNEVFAD</sequence>
<dbReference type="OrthoDB" id="357294at2"/>
<dbReference type="EMBL" id="MLQQ01000018">
    <property type="protein sequence ID" value="OIJ12853.1"/>
    <property type="molecule type" value="Genomic_DNA"/>
</dbReference>
<accession>A0A1S2LL90</accession>
<dbReference type="RefSeq" id="WP_071313160.1">
    <property type="nucleotide sequence ID" value="NZ_MLQQ01000018.1"/>
</dbReference>
<name>A0A1S2LL90_9BACI</name>
<dbReference type="InterPro" id="IPR047111">
    <property type="entry name" value="YbaP-like"/>
</dbReference>
<organism evidence="1 2">
    <name type="scientific">Anaerobacillus arseniciselenatis</name>
    <dbReference type="NCBI Taxonomy" id="85682"/>
    <lineage>
        <taxon>Bacteria</taxon>
        <taxon>Bacillati</taxon>
        <taxon>Bacillota</taxon>
        <taxon>Bacilli</taxon>
        <taxon>Bacillales</taxon>
        <taxon>Bacillaceae</taxon>
        <taxon>Anaerobacillus</taxon>
    </lineage>
</organism>
<evidence type="ECO:0000313" key="2">
    <source>
        <dbReference type="Proteomes" id="UP000180098"/>
    </source>
</evidence>